<reference evidence="2 3" key="1">
    <citation type="submission" date="2021-01" db="EMBL/GenBank/DDBJ databases">
        <title>Whole genome shotgun sequence of Actinoplanes durhamensis NBRC 14914.</title>
        <authorList>
            <person name="Komaki H."/>
            <person name="Tamura T."/>
        </authorList>
    </citation>
    <scope>NUCLEOTIDE SEQUENCE [LARGE SCALE GENOMIC DNA]</scope>
    <source>
        <strain evidence="2 3">NBRC 14914</strain>
    </source>
</reference>
<dbReference type="Proteomes" id="UP000637628">
    <property type="component" value="Unassembled WGS sequence"/>
</dbReference>
<evidence type="ECO:0000313" key="2">
    <source>
        <dbReference type="EMBL" id="GIE04649.1"/>
    </source>
</evidence>
<protein>
    <submittedName>
        <fullName evidence="2">Uncharacterized protein</fullName>
    </submittedName>
</protein>
<accession>A0ABQ3Z516</accession>
<evidence type="ECO:0000313" key="3">
    <source>
        <dbReference type="Proteomes" id="UP000637628"/>
    </source>
</evidence>
<keyword evidence="1" id="KW-0472">Membrane</keyword>
<gene>
    <name evidence="2" type="ORF">Adu01nite_59990</name>
</gene>
<proteinExistence type="predicted"/>
<keyword evidence="3" id="KW-1185">Reference proteome</keyword>
<dbReference type="EMBL" id="BOML01000048">
    <property type="protein sequence ID" value="GIE04649.1"/>
    <property type="molecule type" value="Genomic_DNA"/>
</dbReference>
<sequence>MSSSTLNKAERTAAQAWDYLSSAMAETAAKAASVAGDKGHELAGKGYDLAGKGYELAGSKADEAWARAGAAADALAGRKPGRSWGLVIVAGLVGAVAGFAAATYARQALARQAEAEERELNDTAVIVTGGTGV</sequence>
<comment type="caution">
    <text evidence="2">The sequence shown here is derived from an EMBL/GenBank/DDBJ whole genome shotgun (WGS) entry which is preliminary data.</text>
</comment>
<keyword evidence="1" id="KW-1133">Transmembrane helix</keyword>
<dbReference type="RefSeq" id="WP_203731554.1">
    <property type="nucleotide sequence ID" value="NZ_BAAATX010000011.1"/>
</dbReference>
<keyword evidence="1" id="KW-0812">Transmembrane</keyword>
<name>A0ABQ3Z516_9ACTN</name>
<organism evidence="2 3">
    <name type="scientific">Paractinoplanes durhamensis</name>
    <dbReference type="NCBI Taxonomy" id="113563"/>
    <lineage>
        <taxon>Bacteria</taxon>
        <taxon>Bacillati</taxon>
        <taxon>Actinomycetota</taxon>
        <taxon>Actinomycetes</taxon>
        <taxon>Micromonosporales</taxon>
        <taxon>Micromonosporaceae</taxon>
        <taxon>Paractinoplanes</taxon>
    </lineage>
</organism>
<feature type="transmembrane region" description="Helical" evidence="1">
    <location>
        <begin position="84"/>
        <end position="105"/>
    </location>
</feature>
<evidence type="ECO:0000256" key="1">
    <source>
        <dbReference type="SAM" id="Phobius"/>
    </source>
</evidence>